<reference evidence="3" key="1">
    <citation type="submission" date="2018-02" db="EMBL/GenBank/DDBJ databases">
        <title>The complete genome of bacterial strain SGAirxxxx.</title>
        <authorList>
            <person name="Schuster S.C."/>
        </authorList>
    </citation>
    <scope>NUCLEOTIDE SEQUENCE [LARGE SCALE GENOMIC DNA]</scope>
    <source>
        <strain evidence="3">SGAir0734</strain>
    </source>
</reference>
<evidence type="ECO:0000256" key="1">
    <source>
        <dbReference type="SAM" id="MobiDB-lite"/>
    </source>
</evidence>
<proteinExistence type="predicted"/>
<accession>A0A2Z3N9V1</accession>
<organism evidence="2 3">
    <name type="scientific">Geobacillus thermoleovorans</name>
    <name type="common">Bacillus thermoleovorans</name>
    <dbReference type="NCBI Taxonomy" id="33941"/>
    <lineage>
        <taxon>Bacteria</taxon>
        <taxon>Bacillati</taxon>
        <taxon>Bacillota</taxon>
        <taxon>Bacilli</taxon>
        <taxon>Bacillales</taxon>
        <taxon>Anoxybacillaceae</taxon>
        <taxon>Geobacillus</taxon>
        <taxon>Geobacillus thermoleovorans group</taxon>
    </lineage>
</organism>
<dbReference type="Proteomes" id="UP000246996">
    <property type="component" value="Chromosome"/>
</dbReference>
<dbReference type="EMBL" id="CP027303">
    <property type="protein sequence ID" value="AWO74714.1"/>
    <property type="molecule type" value="Genomic_DNA"/>
</dbReference>
<evidence type="ECO:0000313" key="2">
    <source>
        <dbReference type="EMBL" id="AWO74714.1"/>
    </source>
</evidence>
<name>A0A2Z3N9V1_GEOTH</name>
<dbReference type="AlphaFoldDB" id="A0A2Z3N9V1"/>
<evidence type="ECO:0000313" key="3">
    <source>
        <dbReference type="Proteomes" id="UP000246996"/>
    </source>
</evidence>
<sequence length="108" mass="12309">MQQNLTPAKIHRTVTEPIDNVFRQHSQGNSDKFFRKGKRFDKFGQPRIFGPFHKAERNLLYNKFAAAQGGAHRSALRLAAAPRGGALRPRLMADTTSARAPLRRRAWR</sequence>
<protein>
    <submittedName>
        <fullName evidence="2">Uncharacterized protein</fullName>
    </submittedName>
</protein>
<feature type="region of interest" description="Disordered" evidence="1">
    <location>
        <begin position="86"/>
        <end position="108"/>
    </location>
</feature>
<gene>
    <name evidence="2" type="ORF">C1N76_09445</name>
</gene>